<dbReference type="Pfam" id="PF06750">
    <property type="entry name" value="A24_N_bact"/>
    <property type="match status" value="1"/>
</dbReference>
<keyword evidence="5" id="KW-1185">Reference proteome</keyword>
<evidence type="ECO:0000256" key="1">
    <source>
        <dbReference type="SAM" id="MobiDB-lite"/>
    </source>
</evidence>
<evidence type="ECO:0000256" key="2">
    <source>
        <dbReference type="SAM" id="Phobius"/>
    </source>
</evidence>
<name>A0A517NPU8_9BACT</name>
<feature type="transmembrane region" description="Helical" evidence="2">
    <location>
        <begin position="64"/>
        <end position="86"/>
    </location>
</feature>
<feature type="transmembrane region" description="Helical" evidence="2">
    <location>
        <begin position="337"/>
        <end position="366"/>
    </location>
</feature>
<dbReference type="GO" id="GO:0004190">
    <property type="term" value="F:aspartic-type endopeptidase activity"/>
    <property type="evidence" value="ECO:0007669"/>
    <property type="project" value="TreeGrafter"/>
</dbReference>
<sequence>MNTSSRATFHTAKLAGELLWGEKESTLSQRDGPGWLRSQLLRAPSFNHGFDALNRRRFRSRLPFLLVISSVAIVALAYIFGMAWWQSRDAAFFGADELWVPRSIDVLITLWLLWIGSAIGSFLNVVAWRMPRGVSINGRSRCPRCETALKPRDNFPVLGWLMLGGRCRMCKLPISPRYPIVEAAVGVSLALVGIAELYRLAIPHQWNHWHGGPFWAPVVDRFVIIVLIYHAVAVATSWALGLVRLDKQRLPVNLTVFALLAVVVPMLAYPTLMIVPWQTARPSGWIPDGLHIEAVMRVVSALVAAGLLGRSLASGLCPTADPKLDPLGQGTTRLLDLVVVIAVPAVVVGWQVIPAVVVVASLIALLLRKVVRLQSDMFGFFSLAMPIALTLQIVLWRRLHGAAFWPSDETSHWVILLWAAAALASPAWLREPPSKPERISFGTEDEPTEEKPTEEKPTEEKPGTDEPAAEKVMPGDWDDSRESR</sequence>
<feature type="region of interest" description="Disordered" evidence="1">
    <location>
        <begin position="431"/>
        <end position="484"/>
    </location>
</feature>
<dbReference type="GO" id="GO:0006465">
    <property type="term" value="P:signal peptide processing"/>
    <property type="evidence" value="ECO:0007669"/>
    <property type="project" value="TreeGrafter"/>
</dbReference>
<evidence type="ECO:0000259" key="3">
    <source>
        <dbReference type="Pfam" id="PF06750"/>
    </source>
</evidence>
<feature type="transmembrane region" description="Helical" evidence="2">
    <location>
        <begin position="378"/>
        <end position="399"/>
    </location>
</feature>
<gene>
    <name evidence="4" type="primary">pppA</name>
    <name evidence="4" type="ORF">K239x_10970</name>
</gene>
<feature type="transmembrane region" description="Helical" evidence="2">
    <location>
        <begin position="178"/>
        <end position="202"/>
    </location>
</feature>
<dbReference type="RefSeq" id="WP_419189700.1">
    <property type="nucleotide sequence ID" value="NZ_CP036526.1"/>
</dbReference>
<accession>A0A517NPU8</accession>
<keyword evidence="2" id="KW-0472">Membrane</keyword>
<feature type="transmembrane region" description="Helical" evidence="2">
    <location>
        <begin position="411"/>
        <end position="429"/>
    </location>
</feature>
<dbReference type="PANTHER" id="PTHR30487">
    <property type="entry name" value="TYPE 4 PREPILIN-LIKE PROTEINS LEADER PEPTIDE-PROCESSING ENZYME"/>
    <property type="match status" value="1"/>
</dbReference>
<keyword evidence="2" id="KW-1133">Transmembrane helix</keyword>
<protein>
    <submittedName>
        <fullName evidence="4">Leader peptidase PppA</fullName>
    </submittedName>
</protein>
<dbReference type="InterPro" id="IPR050882">
    <property type="entry name" value="Prepilin_peptidase/N-MTase"/>
</dbReference>
<dbReference type="Proteomes" id="UP000319817">
    <property type="component" value="Chromosome"/>
</dbReference>
<evidence type="ECO:0000313" key="4">
    <source>
        <dbReference type="EMBL" id="QDT09152.1"/>
    </source>
</evidence>
<dbReference type="EMBL" id="CP036526">
    <property type="protein sequence ID" value="QDT09152.1"/>
    <property type="molecule type" value="Genomic_DNA"/>
</dbReference>
<feature type="transmembrane region" description="Helical" evidence="2">
    <location>
        <begin position="222"/>
        <end position="243"/>
    </location>
</feature>
<reference evidence="4 5" key="1">
    <citation type="submission" date="2019-02" db="EMBL/GenBank/DDBJ databases">
        <title>Deep-cultivation of Planctomycetes and their phenomic and genomic characterization uncovers novel biology.</title>
        <authorList>
            <person name="Wiegand S."/>
            <person name="Jogler M."/>
            <person name="Boedeker C."/>
            <person name="Pinto D."/>
            <person name="Vollmers J."/>
            <person name="Rivas-Marin E."/>
            <person name="Kohn T."/>
            <person name="Peeters S.H."/>
            <person name="Heuer A."/>
            <person name="Rast P."/>
            <person name="Oberbeckmann S."/>
            <person name="Bunk B."/>
            <person name="Jeske O."/>
            <person name="Meyerdierks A."/>
            <person name="Storesund J.E."/>
            <person name="Kallscheuer N."/>
            <person name="Luecker S."/>
            <person name="Lage O.M."/>
            <person name="Pohl T."/>
            <person name="Merkel B.J."/>
            <person name="Hornburger P."/>
            <person name="Mueller R.-W."/>
            <person name="Bruemmer F."/>
            <person name="Labrenz M."/>
            <person name="Spormann A.M."/>
            <person name="Op den Camp H."/>
            <person name="Overmann J."/>
            <person name="Amann R."/>
            <person name="Jetten M.S.M."/>
            <person name="Mascher T."/>
            <person name="Medema M.H."/>
            <person name="Devos D.P."/>
            <person name="Kaster A.-K."/>
            <person name="Ovreas L."/>
            <person name="Rohde M."/>
            <person name="Galperin M.Y."/>
            <person name="Jogler C."/>
        </authorList>
    </citation>
    <scope>NUCLEOTIDE SEQUENCE [LARGE SCALE GENOMIC DNA]</scope>
    <source>
        <strain evidence="4 5">K23_9</strain>
    </source>
</reference>
<dbReference type="PANTHER" id="PTHR30487:SF0">
    <property type="entry name" value="PREPILIN LEADER PEPTIDASE_N-METHYLTRANSFERASE-RELATED"/>
    <property type="match status" value="1"/>
</dbReference>
<dbReference type="InterPro" id="IPR010627">
    <property type="entry name" value="Prepilin_pept_A24_N"/>
</dbReference>
<feature type="transmembrane region" description="Helical" evidence="2">
    <location>
        <begin position="106"/>
        <end position="127"/>
    </location>
</feature>
<organism evidence="4 5">
    <name type="scientific">Stieleria marina</name>
    <dbReference type="NCBI Taxonomy" id="1930275"/>
    <lineage>
        <taxon>Bacteria</taxon>
        <taxon>Pseudomonadati</taxon>
        <taxon>Planctomycetota</taxon>
        <taxon>Planctomycetia</taxon>
        <taxon>Pirellulales</taxon>
        <taxon>Pirellulaceae</taxon>
        <taxon>Stieleria</taxon>
    </lineage>
</organism>
<feature type="transmembrane region" description="Helical" evidence="2">
    <location>
        <begin position="250"/>
        <end position="269"/>
    </location>
</feature>
<dbReference type="AlphaFoldDB" id="A0A517NPU8"/>
<keyword evidence="2" id="KW-0812">Transmembrane</keyword>
<evidence type="ECO:0000313" key="5">
    <source>
        <dbReference type="Proteomes" id="UP000319817"/>
    </source>
</evidence>
<dbReference type="GO" id="GO:0005886">
    <property type="term" value="C:plasma membrane"/>
    <property type="evidence" value="ECO:0007669"/>
    <property type="project" value="TreeGrafter"/>
</dbReference>
<feature type="domain" description="Prepilin peptidase A24 N-terminal" evidence="3">
    <location>
        <begin position="115"/>
        <end position="192"/>
    </location>
</feature>
<proteinExistence type="predicted"/>
<feature type="compositionally biased region" description="Basic and acidic residues" evidence="1">
    <location>
        <begin position="449"/>
        <end position="464"/>
    </location>
</feature>